<evidence type="ECO:0000256" key="2">
    <source>
        <dbReference type="ARBA" id="ARBA00022490"/>
    </source>
</evidence>
<dbReference type="InterPro" id="IPR003599">
    <property type="entry name" value="Ig_sub"/>
</dbReference>
<evidence type="ECO:0000256" key="3">
    <source>
        <dbReference type="ARBA" id="ARBA00022553"/>
    </source>
</evidence>
<keyword evidence="3" id="KW-0597">Phosphoprotein</keyword>
<evidence type="ECO:0000256" key="4">
    <source>
        <dbReference type="ARBA" id="ARBA00023157"/>
    </source>
</evidence>
<dbReference type="InterPro" id="IPR052385">
    <property type="entry name" value="Obscurin/Obscurin-like_Reg"/>
</dbReference>
<dbReference type="Pfam" id="PF07679">
    <property type="entry name" value="I-set"/>
    <property type="match status" value="2"/>
</dbReference>
<dbReference type="InterPro" id="IPR036179">
    <property type="entry name" value="Ig-like_dom_sf"/>
</dbReference>
<keyword evidence="5" id="KW-1133">Transmembrane helix</keyword>
<reference evidence="7 8" key="1">
    <citation type="submission" date="2020-06" db="EMBL/GenBank/DDBJ databases">
        <authorList>
            <person name="Li R."/>
            <person name="Bekaert M."/>
        </authorList>
    </citation>
    <scope>NUCLEOTIDE SEQUENCE [LARGE SCALE GENOMIC DNA]</scope>
    <source>
        <strain evidence="8">wild</strain>
    </source>
</reference>
<dbReference type="SMART" id="SM00409">
    <property type="entry name" value="IG"/>
    <property type="match status" value="2"/>
</dbReference>
<dbReference type="AlphaFoldDB" id="A0A6J8E4J9"/>
<evidence type="ECO:0000256" key="1">
    <source>
        <dbReference type="ARBA" id="ARBA00004496"/>
    </source>
</evidence>
<feature type="transmembrane region" description="Helical" evidence="5">
    <location>
        <begin position="238"/>
        <end position="265"/>
    </location>
</feature>
<dbReference type="OrthoDB" id="5969272at2759"/>
<keyword evidence="8" id="KW-1185">Reference proteome</keyword>
<dbReference type="EMBL" id="CACVKT020008426">
    <property type="protein sequence ID" value="CAC5415400.1"/>
    <property type="molecule type" value="Genomic_DNA"/>
</dbReference>
<keyword evidence="5" id="KW-0472">Membrane</keyword>
<gene>
    <name evidence="7" type="ORF">MCOR_48098</name>
</gene>
<organism evidence="7 8">
    <name type="scientific">Mytilus coruscus</name>
    <name type="common">Sea mussel</name>
    <dbReference type="NCBI Taxonomy" id="42192"/>
    <lineage>
        <taxon>Eukaryota</taxon>
        <taxon>Metazoa</taxon>
        <taxon>Spiralia</taxon>
        <taxon>Lophotrochozoa</taxon>
        <taxon>Mollusca</taxon>
        <taxon>Bivalvia</taxon>
        <taxon>Autobranchia</taxon>
        <taxon>Pteriomorphia</taxon>
        <taxon>Mytilida</taxon>
        <taxon>Mytiloidea</taxon>
        <taxon>Mytilidae</taxon>
        <taxon>Mytilinae</taxon>
        <taxon>Mytilus</taxon>
    </lineage>
</organism>
<comment type="subcellular location">
    <subcellularLocation>
        <location evidence="1">Cytoplasm</location>
    </subcellularLocation>
</comment>
<feature type="domain" description="Ig-like" evidence="6">
    <location>
        <begin position="287"/>
        <end position="343"/>
    </location>
</feature>
<dbReference type="InterPro" id="IPR013783">
    <property type="entry name" value="Ig-like_fold"/>
</dbReference>
<evidence type="ECO:0000313" key="7">
    <source>
        <dbReference type="EMBL" id="CAC5415400.1"/>
    </source>
</evidence>
<dbReference type="Gene3D" id="2.60.40.10">
    <property type="entry name" value="Immunoglobulins"/>
    <property type="match status" value="2"/>
</dbReference>
<dbReference type="PROSITE" id="PS50835">
    <property type="entry name" value="IG_LIKE"/>
    <property type="match status" value="1"/>
</dbReference>
<dbReference type="PANTHER" id="PTHR35971:SF6">
    <property type="entry name" value="OBSCURIN-LIKE PROTEIN 1"/>
    <property type="match status" value="1"/>
</dbReference>
<dbReference type="InterPro" id="IPR013098">
    <property type="entry name" value="Ig_I-set"/>
</dbReference>
<dbReference type="InterPro" id="IPR007110">
    <property type="entry name" value="Ig-like_dom"/>
</dbReference>
<keyword evidence="2" id="KW-0963">Cytoplasm</keyword>
<protein>
    <submittedName>
        <fullName evidence="7">MYBPC1</fullName>
    </submittedName>
</protein>
<dbReference type="Proteomes" id="UP000507470">
    <property type="component" value="Unassembled WGS sequence"/>
</dbReference>
<proteinExistence type="predicted"/>
<dbReference type="GO" id="GO:0005737">
    <property type="term" value="C:cytoplasm"/>
    <property type="evidence" value="ECO:0007669"/>
    <property type="project" value="UniProtKB-SubCell"/>
</dbReference>
<keyword evidence="5" id="KW-0812">Transmembrane</keyword>
<evidence type="ECO:0000313" key="8">
    <source>
        <dbReference type="Proteomes" id="UP000507470"/>
    </source>
</evidence>
<sequence>MGAQTYAENVQLGQKSEIKLLLLLIVEEIDKIVHVCAAFPFKCPEPAQWSTRARGHCPDPSKYFCLKNDIINGYSENCTVFDFLQPGRKHVLRGGLDADICSSERYQPWPITFYTNVSTNCIFLKSACNEEGLVVYDNGNRSTDITCRCDYTRGYNFIVKPRNQCFCVPSEEDCSCYLKMCEGSRYVLSPDYGCIHSEKNISINQCKLIIDSRISRASNQSDTEDKVQTRHISTAETYITTAAILVTSMSLVVIFLSYSSVIVFANCYIKHNFFATDLTIYPTKPIEGDTISISCEIKQKTITAIWYKNESAMTFTDRIVYNAIRRKHILTITKADLSDSAVYCIDFGGVKRQIKLEVKDYFSKALSIDPAEPIEGNDVSICCEINQINIVGIWYKNGSPVSSTDRIECGINEKMHTLKIHNAELSDSAVYCIDFKGVKRQIQLHVEGKTYVDICIY</sequence>
<name>A0A6J8E4J9_MYTCO</name>
<dbReference type="PANTHER" id="PTHR35971">
    <property type="entry name" value="SI:DKEY-31G6.6"/>
    <property type="match status" value="1"/>
</dbReference>
<evidence type="ECO:0000256" key="5">
    <source>
        <dbReference type="SAM" id="Phobius"/>
    </source>
</evidence>
<evidence type="ECO:0000259" key="6">
    <source>
        <dbReference type="PROSITE" id="PS50835"/>
    </source>
</evidence>
<accession>A0A6J8E4J9</accession>
<dbReference type="SUPFAM" id="SSF48726">
    <property type="entry name" value="Immunoglobulin"/>
    <property type="match status" value="2"/>
</dbReference>
<keyword evidence="4" id="KW-1015">Disulfide bond</keyword>